<organism evidence="1 2">
    <name type="scientific">Clavibacter michiganensis subsp. michiganensis</name>
    <dbReference type="NCBI Taxonomy" id="33013"/>
    <lineage>
        <taxon>Bacteria</taxon>
        <taxon>Bacillati</taxon>
        <taxon>Actinomycetota</taxon>
        <taxon>Actinomycetes</taxon>
        <taxon>Micrococcales</taxon>
        <taxon>Microbacteriaceae</taxon>
        <taxon>Clavibacter</taxon>
    </lineage>
</organism>
<gene>
    <name evidence="1" type="ORF">CMMCAS07_05020</name>
</gene>
<comment type="caution">
    <text evidence="1">The sequence shown here is derived from an EMBL/GenBank/DDBJ whole genome shotgun (WGS) entry which is preliminary data.</text>
</comment>
<dbReference type="RefSeq" id="WP_160443145.1">
    <property type="nucleotide sequence ID" value="NZ_CP047054.1"/>
</dbReference>
<dbReference type="Proteomes" id="UP000195062">
    <property type="component" value="Unassembled WGS sequence"/>
</dbReference>
<reference evidence="1 2" key="1">
    <citation type="submission" date="2016-08" db="EMBL/GenBank/DDBJ databases">
        <title>Genome sequence of Clavibacter michiganensis subsp. michiganensis strain CASJ007.</title>
        <authorList>
            <person name="Thapa S.P."/>
            <person name="Coaker G."/>
        </authorList>
    </citation>
    <scope>NUCLEOTIDE SEQUENCE [LARGE SCALE GENOMIC DNA]</scope>
    <source>
        <strain evidence="1">CASJ007</strain>
    </source>
</reference>
<sequence length="298" mass="34104">MPLTPQDIYETQQTPEFRLLLRASTALHRRVERVDRMRWIVGIVLAASATLGIFYPDARGLISAVGFAFGLLSTVLWTRIRSGLTKDAAVVQEQFDTKLFGLPWSRMSPPKHSVVYLNRWARRAPEPDARPWYLDVRGIPSPIAEAVCQRENVLWDSDLRKAWVTFCRAAFTALVVGLLIIGLALQLSLWHFLLWIIFPTSSLLGTILSGFYEQTASINDRKKILADIDRHLSGIVLTSPKGVIDALEGELRSWQDDIYRSRIANARVPSWFFRLNRERDERDHGEEAADYRRRWSSA</sequence>
<dbReference type="Pfam" id="PF18159">
    <property type="entry name" value="S_4TM"/>
    <property type="match status" value="1"/>
</dbReference>
<name>A0A1Y3FG99_CLAMM</name>
<keyword evidence="2" id="KW-1185">Reference proteome</keyword>
<accession>A0A1Y3FG99</accession>
<evidence type="ECO:0000313" key="1">
    <source>
        <dbReference type="EMBL" id="OUE04286.1"/>
    </source>
</evidence>
<dbReference type="EMBL" id="MDHH01000001">
    <property type="protein sequence ID" value="OUE04286.1"/>
    <property type="molecule type" value="Genomic_DNA"/>
</dbReference>
<protein>
    <submittedName>
        <fullName evidence="1">Uncharacterized protein</fullName>
    </submittedName>
</protein>
<proteinExistence type="predicted"/>
<dbReference type="InterPro" id="IPR049920">
    <property type="entry name" value="IK1_05631-like"/>
</dbReference>
<evidence type="ECO:0000313" key="2">
    <source>
        <dbReference type="Proteomes" id="UP000195062"/>
    </source>
</evidence>
<dbReference type="AlphaFoldDB" id="A0A1Y3FG99"/>